<accession>S7PQB3</accession>
<protein>
    <recommendedName>
        <fullName evidence="1">Tc1-like transposase DDE domain-containing protein</fullName>
    </recommendedName>
</protein>
<dbReference type="AlphaFoldDB" id="S7PQB3"/>
<dbReference type="eggNOG" id="ENOG502R2BQ">
    <property type="taxonomic scope" value="Eukaryota"/>
</dbReference>
<feature type="non-terminal residue" evidence="2">
    <location>
        <position position="76"/>
    </location>
</feature>
<gene>
    <name evidence="2" type="ORF">GLOTRDRAFT_18537</name>
</gene>
<dbReference type="Pfam" id="PF13358">
    <property type="entry name" value="DDE_3"/>
    <property type="match status" value="1"/>
</dbReference>
<dbReference type="HOGENOM" id="CLU_188058_0_1_1"/>
<dbReference type="STRING" id="670483.S7PQB3"/>
<dbReference type="GO" id="GO:0003676">
    <property type="term" value="F:nucleic acid binding"/>
    <property type="evidence" value="ECO:0007669"/>
    <property type="project" value="InterPro"/>
</dbReference>
<dbReference type="RefSeq" id="XP_007871556.1">
    <property type="nucleotide sequence ID" value="XM_007873365.1"/>
</dbReference>
<dbReference type="GeneID" id="19304958"/>
<dbReference type="Gene3D" id="3.30.420.10">
    <property type="entry name" value="Ribonuclease H-like superfamily/Ribonuclease H"/>
    <property type="match status" value="1"/>
</dbReference>
<keyword evidence="3" id="KW-1185">Reference proteome</keyword>
<dbReference type="OrthoDB" id="2142724at2759"/>
<proteinExistence type="predicted"/>
<dbReference type="OMA" id="YTHIVEG"/>
<name>S7PQB3_GLOTA</name>
<organism evidence="2 3">
    <name type="scientific">Gloeophyllum trabeum (strain ATCC 11539 / FP-39264 / Madison 617)</name>
    <name type="common">Brown rot fungus</name>
    <dbReference type="NCBI Taxonomy" id="670483"/>
    <lineage>
        <taxon>Eukaryota</taxon>
        <taxon>Fungi</taxon>
        <taxon>Dikarya</taxon>
        <taxon>Basidiomycota</taxon>
        <taxon>Agaricomycotina</taxon>
        <taxon>Agaricomycetes</taxon>
        <taxon>Gloeophyllales</taxon>
        <taxon>Gloeophyllaceae</taxon>
        <taxon>Gloeophyllum</taxon>
    </lineage>
</organism>
<dbReference type="EMBL" id="KB469424">
    <property type="protein sequence ID" value="EPQ49986.1"/>
    <property type="molecule type" value="Genomic_DNA"/>
</dbReference>
<evidence type="ECO:0000313" key="3">
    <source>
        <dbReference type="Proteomes" id="UP000030669"/>
    </source>
</evidence>
<feature type="non-terminal residue" evidence="2">
    <location>
        <position position="1"/>
    </location>
</feature>
<reference evidence="2 3" key="1">
    <citation type="journal article" date="2012" name="Science">
        <title>The Paleozoic origin of enzymatic lignin decomposition reconstructed from 31 fungal genomes.</title>
        <authorList>
            <person name="Floudas D."/>
            <person name="Binder M."/>
            <person name="Riley R."/>
            <person name="Barry K."/>
            <person name="Blanchette R.A."/>
            <person name="Henrissat B."/>
            <person name="Martinez A.T."/>
            <person name="Otillar R."/>
            <person name="Spatafora J.W."/>
            <person name="Yadav J.S."/>
            <person name="Aerts A."/>
            <person name="Benoit I."/>
            <person name="Boyd A."/>
            <person name="Carlson A."/>
            <person name="Copeland A."/>
            <person name="Coutinho P.M."/>
            <person name="de Vries R.P."/>
            <person name="Ferreira P."/>
            <person name="Findley K."/>
            <person name="Foster B."/>
            <person name="Gaskell J."/>
            <person name="Glotzer D."/>
            <person name="Gorecki P."/>
            <person name="Heitman J."/>
            <person name="Hesse C."/>
            <person name="Hori C."/>
            <person name="Igarashi K."/>
            <person name="Jurgens J.A."/>
            <person name="Kallen N."/>
            <person name="Kersten P."/>
            <person name="Kohler A."/>
            <person name="Kuees U."/>
            <person name="Kumar T.K.A."/>
            <person name="Kuo A."/>
            <person name="LaButti K."/>
            <person name="Larrondo L.F."/>
            <person name="Lindquist E."/>
            <person name="Ling A."/>
            <person name="Lombard V."/>
            <person name="Lucas S."/>
            <person name="Lundell T."/>
            <person name="Martin R."/>
            <person name="McLaughlin D.J."/>
            <person name="Morgenstern I."/>
            <person name="Morin E."/>
            <person name="Murat C."/>
            <person name="Nagy L.G."/>
            <person name="Nolan M."/>
            <person name="Ohm R.A."/>
            <person name="Patyshakuliyeva A."/>
            <person name="Rokas A."/>
            <person name="Ruiz-Duenas F.J."/>
            <person name="Sabat G."/>
            <person name="Salamov A."/>
            <person name="Samejima M."/>
            <person name="Schmutz J."/>
            <person name="Slot J.C."/>
            <person name="St John F."/>
            <person name="Stenlid J."/>
            <person name="Sun H."/>
            <person name="Sun S."/>
            <person name="Syed K."/>
            <person name="Tsang A."/>
            <person name="Wiebenga A."/>
            <person name="Young D."/>
            <person name="Pisabarro A."/>
            <person name="Eastwood D.C."/>
            <person name="Martin F."/>
            <person name="Cullen D."/>
            <person name="Grigoriev I.V."/>
            <person name="Hibbett D.S."/>
        </authorList>
    </citation>
    <scope>NUCLEOTIDE SEQUENCE [LARGE SCALE GENOMIC DNA]</scope>
    <source>
        <strain evidence="2 3">ATCC 11539</strain>
    </source>
</reference>
<feature type="domain" description="Tc1-like transposase DDE" evidence="1">
    <location>
        <begin position="4"/>
        <end position="73"/>
    </location>
</feature>
<evidence type="ECO:0000259" key="1">
    <source>
        <dbReference type="Pfam" id="PF13358"/>
    </source>
</evidence>
<dbReference type="InterPro" id="IPR038717">
    <property type="entry name" value="Tc1-like_DDE_dom"/>
</dbReference>
<evidence type="ECO:0000313" key="2">
    <source>
        <dbReference type="EMBL" id="EPQ49986.1"/>
    </source>
</evidence>
<dbReference type="InterPro" id="IPR036397">
    <property type="entry name" value="RNaseH_sf"/>
</dbReference>
<sequence length="76" mass="8566">TTYRGHAWAIKALSLDGILHVSIIEGSFTTSRFADFIEGLLDNMNPFPGPNSVVVMDNCRIHKSDLILEMIQERYV</sequence>
<dbReference type="KEGG" id="gtr:GLOTRDRAFT_18537"/>
<dbReference type="Proteomes" id="UP000030669">
    <property type="component" value="Unassembled WGS sequence"/>
</dbReference>